<keyword evidence="2" id="KW-1188">Viral release from host cell</keyword>
<keyword evidence="15" id="KW-0233">DNA recombination</keyword>
<keyword evidence="13" id="KW-0548">Nucleotidyltransferase</keyword>
<evidence type="ECO:0000256" key="5">
    <source>
        <dbReference type="ARBA" id="ARBA00022723"/>
    </source>
</evidence>
<dbReference type="InterPro" id="IPR039537">
    <property type="entry name" value="Retrotran_Ty1/copia-like"/>
</dbReference>
<gene>
    <name evidence="17" type="ORF">Tco_0911070</name>
</gene>
<keyword evidence="9" id="KW-0067">ATP-binding</keyword>
<evidence type="ECO:0000256" key="9">
    <source>
        <dbReference type="ARBA" id="ARBA00022840"/>
    </source>
</evidence>
<dbReference type="Gene3D" id="3.30.420.10">
    <property type="entry name" value="Ribonuclease H-like superfamily/Ribonuclease H"/>
    <property type="match status" value="1"/>
</dbReference>
<keyword evidence="4" id="KW-0540">Nuclease</keyword>
<evidence type="ECO:0000256" key="6">
    <source>
        <dbReference type="ARBA" id="ARBA00022741"/>
    </source>
</evidence>
<dbReference type="Proteomes" id="UP001151760">
    <property type="component" value="Unassembled WGS sequence"/>
</dbReference>
<dbReference type="InterPro" id="IPR054722">
    <property type="entry name" value="PolX-like_BBD"/>
</dbReference>
<evidence type="ECO:0000259" key="16">
    <source>
        <dbReference type="PROSITE" id="PS50994"/>
    </source>
</evidence>
<evidence type="ECO:0000256" key="11">
    <source>
        <dbReference type="ARBA" id="ARBA00022908"/>
    </source>
</evidence>
<evidence type="ECO:0000256" key="2">
    <source>
        <dbReference type="ARBA" id="ARBA00022612"/>
    </source>
</evidence>
<evidence type="ECO:0000256" key="12">
    <source>
        <dbReference type="ARBA" id="ARBA00022918"/>
    </source>
</evidence>
<organism evidence="17 18">
    <name type="scientific">Tanacetum coccineum</name>
    <dbReference type="NCBI Taxonomy" id="301880"/>
    <lineage>
        <taxon>Eukaryota</taxon>
        <taxon>Viridiplantae</taxon>
        <taxon>Streptophyta</taxon>
        <taxon>Embryophyta</taxon>
        <taxon>Tracheophyta</taxon>
        <taxon>Spermatophyta</taxon>
        <taxon>Magnoliopsida</taxon>
        <taxon>eudicotyledons</taxon>
        <taxon>Gunneridae</taxon>
        <taxon>Pentapetalae</taxon>
        <taxon>asterids</taxon>
        <taxon>campanulids</taxon>
        <taxon>Asterales</taxon>
        <taxon>Asteraceae</taxon>
        <taxon>Asteroideae</taxon>
        <taxon>Anthemideae</taxon>
        <taxon>Anthemidinae</taxon>
        <taxon>Tanacetum</taxon>
    </lineage>
</organism>
<dbReference type="SUPFAM" id="SSF53098">
    <property type="entry name" value="Ribonuclease H-like"/>
    <property type="match status" value="1"/>
</dbReference>
<keyword evidence="7" id="KW-0255">Endonuclease</keyword>
<evidence type="ECO:0000256" key="7">
    <source>
        <dbReference type="ARBA" id="ARBA00022759"/>
    </source>
</evidence>
<keyword evidence="13" id="KW-0239">DNA-directed DNA polymerase</keyword>
<evidence type="ECO:0000256" key="14">
    <source>
        <dbReference type="ARBA" id="ARBA00023113"/>
    </source>
</evidence>
<evidence type="ECO:0000256" key="3">
    <source>
        <dbReference type="ARBA" id="ARBA00022670"/>
    </source>
</evidence>
<keyword evidence="10" id="KW-0460">Magnesium</keyword>
<dbReference type="PANTHER" id="PTHR42648:SF11">
    <property type="entry name" value="TRANSPOSON TY4-P GAG-POL POLYPROTEIN"/>
    <property type="match status" value="1"/>
</dbReference>
<evidence type="ECO:0000256" key="8">
    <source>
        <dbReference type="ARBA" id="ARBA00022801"/>
    </source>
</evidence>
<evidence type="ECO:0000256" key="10">
    <source>
        <dbReference type="ARBA" id="ARBA00022842"/>
    </source>
</evidence>
<accession>A0ABQ5CUQ8</accession>
<keyword evidence="3" id="KW-0645">Protease</keyword>
<protein>
    <submittedName>
        <fullName evidence="17">Retrovirus-related pol polyprotein from transposon TNT 1-94</fullName>
    </submittedName>
</protein>
<dbReference type="PANTHER" id="PTHR42648">
    <property type="entry name" value="TRANSPOSASE, PUTATIVE-RELATED"/>
    <property type="match status" value="1"/>
</dbReference>
<evidence type="ECO:0000256" key="4">
    <source>
        <dbReference type="ARBA" id="ARBA00022722"/>
    </source>
</evidence>
<dbReference type="Pfam" id="PF22936">
    <property type="entry name" value="Pol_BBD"/>
    <property type="match status" value="1"/>
</dbReference>
<keyword evidence="11" id="KW-0229">DNA integration</keyword>
<reference evidence="17" key="2">
    <citation type="submission" date="2022-01" db="EMBL/GenBank/DDBJ databases">
        <authorList>
            <person name="Yamashiro T."/>
            <person name="Shiraishi A."/>
            <person name="Satake H."/>
            <person name="Nakayama K."/>
        </authorList>
    </citation>
    <scope>NUCLEOTIDE SEQUENCE</scope>
</reference>
<comment type="function">
    <text evidence="1">The aspartyl protease (PR) mediates the proteolytic cleavages of the Gag and Gag-Pol polyproteins after assembly of the VLP.</text>
</comment>
<comment type="caution">
    <text evidence="17">The sequence shown here is derived from an EMBL/GenBank/DDBJ whole genome shotgun (WGS) entry which is preliminary data.</text>
</comment>
<reference evidence="17" key="1">
    <citation type="journal article" date="2022" name="Int. J. Mol. Sci.">
        <title>Draft Genome of Tanacetum Coccineum: Genomic Comparison of Closely Related Tanacetum-Family Plants.</title>
        <authorList>
            <person name="Yamashiro T."/>
            <person name="Shiraishi A."/>
            <person name="Nakayama K."/>
            <person name="Satake H."/>
        </authorList>
    </citation>
    <scope>NUCLEOTIDE SEQUENCE</scope>
</reference>
<keyword evidence="5" id="KW-0479">Metal-binding</keyword>
<evidence type="ECO:0000256" key="13">
    <source>
        <dbReference type="ARBA" id="ARBA00022932"/>
    </source>
</evidence>
<evidence type="ECO:0000313" key="18">
    <source>
        <dbReference type="Proteomes" id="UP001151760"/>
    </source>
</evidence>
<feature type="domain" description="Integrase catalytic" evidence="16">
    <location>
        <begin position="252"/>
        <end position="377"/>
    </location>
</feature>
<dbReference type="EMBL" id="BQNB010014654">
    <property type="protein sequence ID" value="GJT30795.1"/>
    <property type="molecule type" value="Genomic_DNA"/>
</dbReference>
<keyword evidence="8" id="KW-0378">Hydrolase</keyword>
<keyword evidence="18" id="KW-1185">Reference proteome</keyword>
<sequence>MYVASLKNSENYKAQPYQYASPSKQIMKTNAKPFPLCTHCGFNDHSPNDYHMYPKCEICGSNDHATSRHNRVILVRGGVLAEFSQSSESSVGVSCNTCGINVHLTTNHSDFEHFKKGEKLQATKSREPTKNGCSRSMTGVKSYLYKYVEQPGPMVVFGDNSSWITEGYGSINCGGIVFSKVAFVNGLKYNLISISQLCDAKYIVQFDDKINHAKHVKRESIIELLSKQSKILNQEMLASSSHGSIWTTHSNIKTDYGTEFRISELKSFCDEKGISQNFSSPYTPKQNGMAEKKNITLIEVARTMLNEAIRFTKTLVDETGINDSSRYPPDEFLHEDDPSRQYQVNSDISYYITPHNRSLTKLTQTTDVPKVITPNEQTHPLNKDTEGHLGNNAETSVFITDLSVPEITQSPTTHHASTSSHSAPHDRWSRYQHIELVNIIDEPTEGILTRSMAAKLTTTSTSECLFADFLSEIEPKKLSNALKHPRWVDAMQEE</sequence>
<name>A0ABQ5CUQ8_9ASTR</name>
<proteinExistence type="predicted"/>
<evidence type="ECO:0000256" key="15">
    <source>
        <dbReference type="ARBA" id="ARBA00023172"/>
    </source>
</evidence>
<dbReference type="PROSITE" id="PS50994">
    <property type="entry name" value="INTEGRASE"/>
    <property type="match status" value="1"/>
</dbReference>
<dbReference type="InterPro" id="IPR012337">
    <property type="entry name" value="RNaseH-like_sf"/>
</dbReference>
<keyword evidence="13" id="KW-0808">Transferase</keyword>
<dbReference type="InterPro" id="IPR001584">
    <property type="entry name" value="Integrase_cat-core"/>
</dbReference>
<dbReference type="InterPro" id="IPR036397">
    <property type="entry name" value="RNaseH_sf"/>
</dbReference>
<evidence type="ECO:0000256" key="1">
    <source>
        <dbReference type="ARBA" id="ARBA00002180"/>
    </source>
</evidence>
<keyword evidence="12" id="KW-0695">RNA-directed DNA polymerase</keyword>
<evidence type="ECO:0000313" key="17">
    <source>
        <dbReference type="EMBL" id="GJT30795.1"/>
    </source>
</evidence>
<keyword evidence="6" id="KW-0547">Nucleotide-binding</keyword>
<keyword evidence="14" id="KW-0917">Virion maturation</keyword>